<proteinExistence type="predicted"/>
<reference evidence="1" key="2">
    <citation type="journal article" date="2015" name="Fish Shellfish Immunol.">
        <title>Early steps in the European eel (Anguilla anguilla)-Vibrio vulnificus interaction in the gills: Role of the RtxA13 toxin.</title>
        <authorList>
            <person name="Callol A."/>
            <person name="Pajuelo D."/>
            <person name="Ebbesson L."/>
            <person name="Teles M."/>
            <person name="MacKenzie S."/>
            <person name="Amaro C."/>
        </authorList>
    </citation>
    <scope>NUCLEOTIDE SEQUENCE</scope>
</reference>
<reference evidence="1" key="1">
    <citation type="submission" date="2014-11" db="EMBL/GenBank/DDBJ databases">
        <authorList>
            <person name="Amaro Gonzalez C."/>
        </authorList>
    </citation>
    <scope>NUCLEOTIDE SEQUENCE</scope>
</reference>
<protein>
    <submittedName>
        <fullName evidence="1">Uncharacterized protein</fullName>
    </submittedName>
</protein>
<evidence type="ECO:0000313" key="1">
    <source>
        <dbReference type="EMBL" id="JAH39112.1"/>
    </source>
</evidence>
<organism evidence="1">
    <name type="scientific">Anguilla anguilla</name>
    <name type="common">European freshwater eel</name>
    <name type="synonym">Muraena anguilla</name>
    <dbReference type="NCBI Taxonomy" id="7936"/>
    <lineage>
        <taxon>Eukaryota</taxon>
        <taxon>Metazoa</taxon>
        <taxon>Chordata</taxon>
        <taxon>Craniata</taxon>
        <taxon>Vertebrata</taxon>
        <taxon>Euteleostomi</taxon>
        <taxon>Actinopterygii</taxon>
        <taxon>Neopterygii</taxon>
        <taxon>Teleostei</taxon>
        <taxon>Anguilliformes</taxon>
        <taxon>Anguillidae</taxon>
        <taxon>Anguilla</taxon>
    </lineage>
</organism>
<accession>A0A0E9SCY8</accession>
<name>A0A0E9SCY8_ANGAN</name>
<dbReference type="AlphaFoldDB" id="A0A0E9SCY8"/>
<sequence>MLSSPLPYAIVVFPIDFHANVILDTVCVNIKKFRCLVCPTNHPLSNSLLMERC</sequence>
<dbReference type="EMBL" id="GBXM01069465">
    <property type="protein sequence ID" value="JAH39112.1"/>
    <property type="molecule type" value="Transcribed_RNA"/>
</dbReference>